<gene>
    <name evidence="5" type="ORF">DCCM_3081</name>
</gene>
<feature type="domain" description="Response regulatory" evidence="4">
    <location>
        <begin position="7"/>
        <end position="123"/>
    </location>
</feature>
<dbReference type="GO" id="GO:0000160">
    <property type="term" value="P:phosphorelay signal transduction system"/>
    <property type="evidence" value="ECO:0007669"/>
    <property type="project" value="InterPro"/>
</dbReference>
<dbReference type="GO" id="GO:0009898">
    <property type="term" value="C:cytoplasmic side of plasma membrane"/>
    <property type="evidence" value="ECO:0007669"/>
    <property type="project" value="TreeGrafter"/>
</dbReference>
<keyword evidence="6" id="KW-1185">Reference proteome</keyword>
<dbReference type="PANTHER" id="PTHR43384">
    <property type="entry name" value="SEPTUM SITE-DETERMINING PROTEIN MIND HOMOLOG, CHLOROPLASTIC-RELATED"/>
    <property type="match status" value="1"/>
</dbReference>
<dbReference type="Gene3D" id="3.40.50.2300">
    <property type="match status" value="1"/>
</dbReference>
<dbReference type="GO" id="GO:0005829">
    <property type="term" value="C:cytosol"/>
    <property type="evidence" value="ECO:0007669"/>
    <property type="project" value="TreeGrafter"/>
</dbReference>
<dbReference type="Pfam" id="PF13614">
    <property type="entry name" value="AAA_31"/>
    <property type="match status" value="1"/>
</dbReference>
<dbReference type="SUPFAM" id="SSF52172">
    <property type="entry name" value="CheY-like"/>
    <property type="match status" value="1"/>
</dbReference>
<accession>A0A2L2XCV1</accession>
<dbReference type="GO" id="GO:0005524">
    <property type="term" value="F:ATP binding"/>
    <property type="evidence" value="ECO:0007669"/>
    <property type="project" value="TreeGrafter"/>
</dbReference>
<dbReference type="SUPFAM" id="SSF52540">
    <property type="entry name" value="P-loop containing nucleoside triphosphate hydrolases"/>
    <property type="match status" value="1"/>
</dbReference>
<dbReference type="PANTHER" id="PTHR43384:SF13">
    <property type="entry name" value="SLR0110 PROTEIN"/>
    <property type="match status" value="1"/>
</dbReference>
<evidence type="ECO:0000256" key="1">
    <source>
        <dbReference type="ARBA" id="ARBA00018672"/>
    </source>
</evidence>
<dbReference type="EMBL" id="BFAV01000125">
    <property type="protein sequence ID" value="GBF33970.1"/>
    <property type="molecule type" value="Genomic_DNA"/>
</dbReference>
<comment type="caution">
    <text evidence="5">The sequence shown here is derived from an EMBL/GenBank/DDBJ whole genome shotgun (WGS) entry which is preliminary data.</text>
</comment>
<dbReference type="InterPro" id="IPR025669">
    <property type="entry name" value="AAA_dom"/>
</dbReference>
<dbReference type="OrthoDB" id="9794577at2"/>
<name>A0A2L2XCV1_9FIRM</name>
<reference evidence="6" key="1">
    <citation type="submission" date="2018-02" db="EMBL/GenBank/DDBJ databases">
        <title>Genome sequence of Desulfocucumis palustris strain NAW-5.</title>
        <authorList>
            <person name="Watanabe M."/>
            <person name="Kojima H."/>
            <person name="Fukui M."/>
        </authorList>
    </citation>
    <scope>NUCLEOTIDE SEQUENCE [LARGE SCALE GENOMIC DNA]</scope>
    <source>
        <strain evidence="6">NAW-5</strain>
    </source>
</reference>
<evidence type="ECO:0000256" key="2">
    <source>
        <dbReference type="ARBA" id="ARBA00024867"/>
    </source>
</evidence>
<comment type="caution">
    <text evidence="3">Lacks conserved residue(s) required for the propagation of feature annotation.</text>
</comment>
<dbReference type="Pfam" id="PF00072">
    <property type="entry name" value="Response_reg"/>
    <property type="match status" value="1"/>
</dbReference>
<evidence type="ECO:0000313" key="6">
    <source>
        <dbReference type="Proteomes" id="UP000239549"/>
    </source>
</evidence>
<organism evidence="5 6">
    <name type="scientific">Desulfocucumis palustris</name>
    <dbReference type="NCBI Taxonomy" id="1898651"/>
    <lineage>
        <taxon>Bacteria</taxon>
        <taxon>Bacillati</taxon>
        <taxon>Bacillota</taxon>
        <taxon>Clostridia</taxon>
        <taxon>Eubacteriales</taxon>
        <taxon>Desulfocucumaceae</taxon>
        <taxon>Desulfocucumis</taxon>
    </lineage>
</organism>
<dbReference type="PROSITE" id="PS50110">
    <property type="entry name" value="RESPONSE_REGULATORY"/>
    <property type="match status" value="1"/>
</dbReference>
<dbReference type="InterPro" id="IPR027417">
    <property type="entry name" value="P-loop_NTPase"/>
</dbReference>
<dbReference type="RefSeq" id="WP_104372286.1">
    <property type="nucleotide sequence ID" value="NZ_BFAV01000125.1"/>
</dbReference>
<evidence type="ECO:0000259" key="4">
    <source>
        <dbReference type="PROSITE" id="PS50110"/>
    </source>
</evidence>
<comment type="function">
    <text evidence="2">May play the central regulatory role in sporulation. It may be an element of the effector pathway responsible for the activation of sporulation genes in response to nutritional stress. Spo0A may act in concert with spo0H (a sigma factor) to control the expression of some genes that are critical to the sporulation process.</text>
</comment>
<dbReference type="GO" id="GO:0051782">
    <property type="term" value="P:negative regulation of cell division"/>
    <property type="evidence" value="ECO:0007669"/>
    <property type="project" value="TreeGrafter"/>
</dbReference>
<dbReference type="GO" id="GO:0016887">
    <property type="term" value="F:ATP hydrolysis activity"/>
    <property type="evidence" value="ECO:0007669"/>
    <property type="project" value="TreeGrafter"/>
</dbReference>
<dbReference type="Proteomes" id="UP000239549">
    <property type="component" value="Unassembled WGS sequence"/>
</dbReference>
<proteinExistence type="predicted"/>
<dbReference type="InterPro" id="IPR001789">
    <property type="entry name" value="Sig_transdc_resp-reg_receiver"/>
</dbReference>
<protein>
    <recommendedName>
        <fullName evidence="1">Stage 0 sporulation protein A homolog</fullName>
    </recommendedName>
</protein>
<sequence>MFENEIKLLVVDGDLEWSKKLYRQYSNHKRIKVIGMATEGKDGIGMARDQGPDAAIINLGLIDMSGLEAASRIARDSPGTVLFMVTETPSLDLWKKATAMGVRQVLTRNMAPEDLASSIENEVDSYRSEVIKLSGSMPGIKPGSGPAGGLVRVEKEIQRVKQIVLAVSSGIKGGVGKTTTSVNMGAAAAAQADIGVRVVVVDLNEAGNVTLQLNMGTPESLAARSILNWQYISESPAPEDMEDYVIKHPCGLYVVPGIPTPERLPELNEDLVRKVVQTLKTNFDLIILDLPPSIALDASWVGMDVANYVFVVTTPDEQEVAGLMKVEEILHRLNCVEKCVRVVNKHNEPESLTLNEFYKLYSFPPHLGELPYDPQVKKGRKLGTPCVLMAPDSEYSQAIRRTLNKIFPVFGGASVERNNGAKKSFLGGFFKRKSC</sequence>
<dbReference type="Gene3D" id="3.40.50.300">
    <property type="entry name" value="P-loop containing nucleotide triphosphate hydrolases"/>
    <property type="match status" value="1"/>
</dbReference>
<dbReference type="InterPro" id="IPR050625">
    <property type="entry name" value="ParA/MinD_ATPase"/>
</dbReference>
<dbReference type="SMART" id="SM00448">
    <property type="entry name" value="REC"/>
    <property type="match status" value="1"/>
</dbReference>
<evidence type="ECO:0000256" key="3">
    <source>
        <dbReference type="PROSITE-ProRule" id="PRU00169"/>
    </source>
</evidence>
<dbReference type="InterPro" id="IPR011006">
    <property type="entry name" value="CheY-like_superfamily"/>
</dbReference>
<evidence type="ECO:0000313" key="5">
    <source>
        <dbReference type="EMBL" id="GBF33970.1"/>
    </source>
</evidence>
<dbReference type="AlphaFoldDB" id="A0A2L2XCV1"/>